<reference evidence="2 3" key="1">
    <citation type="submission" date="2020-01" db="EMBL/GenBank/DDBJ databases">
        <title>Insect and environment-associated Actinomycetes.</title>
        <authorList>
            <person name="Currrie C."/>
            <person name="Chevrette M."/>
            <person name="Carlson C."/>
            <person name="Stubbendieck R."/>
            <person name="Wendt-Pienkowski E."/>
        </authorList>
    </citation>
    <scope>NUCLEOTIDE SEQUENCE [LARGE SCALE GENOMIC DNA]</scope>
    <source>
        <strain evidence="2 3">SID14438</strain>
    </source>
</reference>
<evidence type="ECO:0000313" key="3">
    <source>
        <dbReference type="Proteomes" id="UP000471648"/>
    </source>
</evidence>
<proteinExistence type="predicted"/>
<feature type="region of interest" description="Disordered" evidence="1">
    <location>
        <begin position="378"/>
        <end position="457"/>
    </location>
</feature>
<comment type="caution">
    <text evidence="2">The sequence shown here is derived from an EMBL/GenBank/DDBJ whole genome shotgun (WGS) entry which is preliminary data.</text>
</comment>
<sequence length="587" mass="66374">MKRRNGQHRPAPSPHPSRLNDRLVRQVVDLVRASGVLDELTVLEARRPGPRGLRSETVLVGMVLAARELRSTNVDDAWECVQFRLRKPWLRYFGLPEADRTDVEATRASAKRFYDAWSRITTVLDPARHDRRTRMPRGQAVTYRRAWLQRAHHDSTPVLSRIANKLVLTPVRTAVARGLMDDWAGDLSVDATAIPTWARHSTKRRASLEVSAGVHVSGGGHKTFGYSATLLVAGHAEPSRAGRYPQLCMGMSVHTPGKQIGPQAVRLLQIVKRLWPVQGYLAGDLAYSGAKVENFHDPVRAVGYRPVLDYKTTMVRKDKNAVEGTLAIAGDLLCPHTPQRIIDTYHRMAAAKQSKTREELLPEMQEADPYVLPLKQSADHRGLERRQCPAAGTSPRVTCPWAQDRDASGAHRRRGQTARRPLRGRPHTIDLTNRRARQAHPDAKPTVRPPERPAHQRPAICRQSTITVPVDIMPKLRQDLPWGREAWQRAYRSLRSHVEGLNGRAKNVDTFLHSREKRQSRGRVAQTLLSAIQLMVENLRTIESFLRDQRLWKEENYTLGYIPETPDPYEDPVEETGEHRSAPPPEP</sequence>
<feature type="compositionally biased region" description="Basic and acidic residues" evidence="1">
    <location>
        <begin position="439"/>
        <end position="454"/>
    </location>
</feature>
<dbReference type="Proteomes" id="UP000471648">
    <property type="component" value="Unassembled WGS sequence"/>
</dbReference>
<protein>
    <submittedName>
        <fullName evidence="2">Uncharacterized protein</fullName>
    </submittedName>
</protein>
<name>A0A6N9VAX6_STRMI</name>
<evidence type="ECO:0000313" key="2">
    <source>
        <dbReference type="EMBL" id="NEB69970.1"/>
    </source>
</evidence>
<evidence type="ECO:0000256" key="1">
    <source>
        <dbReference type="SAM" id="MobiDB-lite"/>
    </source>
</evidence>
<gene>
    <name evidence="2" type="ORF">G3I39_23375</name>
</gene>
<accession>A0A6N9VAX6</accession>
<feature type="region of interest" description="Disordered" evidence="1">
    <location>
        <begin position="562"/>
        <end position="587"/>
    </location>
</feature>
<feature type="compositionally biased region" description="Basic residues" evidence="1">
    <location>
        <begin position="410"/>
        <end position="426"/>
    </location>
</feature>
<organism evidence="2 3">
    <name type="scientific">Streptomyces microflavus</name>
    <name type="common">Streptomyces lipmanii</name>
    <dbReference type="NCBI Taxonomy" id="1919"/>
    <lineage>
        <taxon>Bacteria</taxon>
        <taxon>Bacillati</taxon>
        <taxon>Actinomycetota</taxon>
        <taxon>Actinomycetes</taxon>
        <taxon>Kitasatosporales</taxon>
        <taxon>Streptomycetaceae</taxon>
        <taxon>Streptomyces</taxon>
    </lineage>
</organism>
<dbReference type="RefSeq" id="WP_164358021.1">
    <property type="nucleotide sequence ID" value="NZ_JAAGME010000991.1"/>
</dbReference>
<dbReference type="AlphaFoldDB" id="A0A6N9VAX6"/>
<feature type="compositionally biased region" description="Basic and acidic residues" evidence="1">
    <location>
        <begin position="378"/>
        <end position="387"/>
    </location>
</feature>
<dbReference type="EMBL" id="JAAGME010000991">
    <property type="protein sequence ID" value="NEB69970.1"/>
    <property type="molecule type" value="Genomic_DNA"/>
</dbReference>